<dbReference type="SFLD" id="SFLDF00045">
    <property type="entry name" value="2-haloacid_dehalogenase"/>
    <property type="match status" value="1"/>
</dbReference>
<dbReference type="NCBIfam" id="TIGR01509">
    <property type="entry name" value="HAD-SF-IA-v3"/>
    <property type="match status" value="1"/>
</dbReference>
<sequence length="245" mass="27553">MKAFVFDAYGTLYDVQSVEQVVEGAYPGYGSVITAIWRIKQLEYTWLTSLMGRYEDFWNLTKRALEYTLRSLHLDANPQRVENLAAAYFSLQPYDDARDCLERLATQKRAILSNGSPAMLYSLVKNSSFERFFDRILSVDSRRVFKPAKDAYALIEQELGVTPEQVVFVSSNGFDICGAKNYGFTVVRVARSINRVGTAFPLKIDERALFDLLRAQAETLDQSADVTVRSLAEIPDLFGGPGRGA</sequence>
<dbReference type="SFLD" id="SFLDG01129">
    <property type="entry name" value="C1.5:_HAD__Beta-PGM__Phosphata"/>
    <property type="match status" value="1"/>
</dbReference>
<evidence type="ECO:0000313" key="4">
    <source>
        <dbReference type="EMBL" id="KAA1177297.1"/>
    </source>
</evidence>
<comment type="catalytic activity">
    <reaction evidence="3">
        <text>an (S)-2-haloacid + H2O = a (2R)-2-hydroxycarboxylate + a halide anion + H(+)</text>
        <dbReference type="Rhea" id="RHEA:11192"/>
        <dbReference type="ChEBI" id="CHEBI:15377"/>
        <dbReference type="ChEBI" id="CHEBI:15378"/>
        <dbReference type="ChEBI" id="CHEBI:16042"/>
        <dbReference type="ChEBI" id="CHEBI:58314"/>
        <dbReference type="ChEBI" id="CHEBI:137405"/>
        <dbReference type="EC" id="3.8.1.2"/>
    </reaction>
</comment>
<evidence type="ECO:0000256" key="1">
    <source>
        <dbReference type="ARBA" id="ARBA00008106"/>
    </source>
</evidence>
<evidence type="ECO:0000256" key="2">
    <source>
        <dbReference type="ARBA" id="ARBA00022801"/>
    </source>
</evidence>
<dbReference type="InterPro" id="IPR051540">
    <property type="entry name" value="S-2-haloacid_dehalogenase"/>
</dbReference>
<dbReference type="InterPro" id="IPR006328">
    <property type="entry name" value="2-HAD"/>
</dbReference>
<evidence type="ECO:0000313" key="5">
    <source>
        <dbReference type="Proteomes" id="UP000323608"/>
    </source>
</evidence>
<dbReference type="Gene3D" id="1.10.150.240">
    <property type="entry name" value="Putative phosphatase, domain 2"/>
    <property type="match status" value="1"/>
</dbReference>
<dbReference type="PANTHER" id="PTHR43316:SF3">
    <property type="entry name" value="HALOACID DEHALOGENASE, TYPE II (AFU_ORTHOLOGUE AFUA_2G07750)-RELATED"/>
    <property type="match status" value="1"/>
</dbReference>
<dbReference type="GO" id="GO:0018784">
    <property type="term" value="F:(S)-2-haloacid dehalogenase activity"/>
    <property type="evidence" value="ECO:0007669"/>
    <property type="project" value="UniProtKB-UniRule"/>
</dbReference>
<dbReference type="NCBIfam" id="TIGR01493">
    <property type="entry name" value="HAD-SF-IA-v2"/>
    <property type="match status" value="1"/>
</dbReference>
<proteinExistence type="inferred from homology"/>
<dbReference type="PANTHER" id="PTHR43316">
    <property type="entry name" value="HYDROLASE, HALOACID DELAHOGENASE-RELATED"/>
    <property type="match status" value="1"/>
</dbReference>
<dbReference type="Gene3D" id="3.40.50.1000">
    <property type="entry name" value="HAD superfamily/HAD-like"/>
    <property type="match status" value="1"/>
</dbReference>
<comment type="caution">
    <text evidence="4">The sequence shown here is derived from an EMBL/GenBank/DDBJ whole genome shotgun (WGS) entry which is preliminary data.</text>
</comment>
<dbReference type="Proteomes" id="UP000323608">
    <property type="component" value="Unassembled WGS sequence"/>
</dbReference>
<dbReference type="Pfam" id="PF00702">
    <property type="entry name" value="Hydrolase"/>
    <property type="match status" value="1"/>
</dbReference>
<dbReference type="EMBL" id="VNIP01000013">
    <property type="protein sequence ID" value="KAA1177297.1"/>
    <property type="molecule type" value="Genomic_DNA"/>
</dbReference>
<comment type="similarity">
    <text evidence="1 3">Belongs to the HAD-like hydrolase superfamily. S-2-haloalkanoic acid dehalogenase family.</text>
</comment>
<dbReference type="EC" id="3.8.1.2" evidence="3"/>
<dbReference type="SUPFAM" id="SSF56784">
    <property type="entry name" value="HAD-like"/>
    <property type="match status" value="1"/>
</dbReference>
<dbReference type="InterPro" id="IPR006439">
    <property type="entry name" value="HAD-SF_hydro_IA"/>
</dbReference>
<name>A0A5B0VRR1_RHITR</name>
<dbReference type="SFLD" id="SFLDS00003">
    <property type="entry name" value="Haloacid_Dehalogenase"/>
    <property type="match status" value="1"/>
</dbReference>
<dbReference type="AlphaFoldDB" id="A0A5B0VRR1"/>
<comment type="function">
    <text evidence="3">Catalyzes the hydrolytic dehalogenation of small (S)-2-haloalkanoic acids to yield the corresponding (R)-2-hydroxyalkanoic acids.</text>
</comment>
<dbReference type="InterPro" id="IPR023214">
    <property type="entry name" value="HAD_sf"/>
</dbReference>
<dbReference type="OrthoDB" id="7989657at2"/>
<dbReference type="CDD" id="cd02588">
    <property type="entry name" value="HAD_L2-DEX"/>
    <property type="match status" value="1"/>
</dbReference>
<organism evidence="4 5">
    <name type="scientific">Rhizobium tropici</name>
    <dbReference type="NCBI Taxonomy" id="398"/>
    <lineage>
        <taxon>Bacteria</taxon>
        <taxon>Pseudomonadati</taxon>
        <taxon>Pseudomonadota</taxon>
        <taxon>Alphaproteobacteria</taxon>
        <taxon>Hyphomicrobiales</taxon>
        <taxon>Rhizobiaceae</taxon>
        <taxon>Rhizobium/Agrobacterium group</taxon>
        <taxon>Rhizobium</taxon>
    </lineage>
</organism>
<dbReference type="InterPro" id="IPR036412">
    <property type="entry name" value="HAD-like_sf"/>
</dbReference>
<gene>
    <name evidence="4" type="ORF">FP026_25155</name>
</gene>
<reference evidence="4 5" key="1">
    <citation type="submission" date="2019-07" db="EMBL/GenBank/DDBJ databases">
        <title>The Draft Genome Sequence of Rhizobium tropici SARCC-755 Associated with Superior Nodulation on Pigeonpea (Cajanus cajan (L.) Millsp.).</title>
        <authorList>
            <person name="Bopape F.L."/>
            <person name="Hassen A.I."/>
            <person name="Swanevelder Z.H."/>
            <person name="Gwata E.T."/>
        </authorList>
    </citation>
    <scope>NUCLEOTIDE SEQUENCE [LARGE SCALE GENOMIC DNA]</scope>
    <source>
        <strain evidence="4 5">SARCC-755</strain>
    </source>
</reference>
<dbReference type="PRINTS" id="PR00413">
    <property type="entry name" value="HADHALOGNASE"/>
</dbReference>
<keyword evidence="2 3" id="KW-0378">Hydrolase</keyword>
<dbReference type="InterPro" id="IPR023198">
    <property type="entry name" value="PGP-like_dom2"/>
</dbReference>
<dbReference type="SFLD" id="SFLDG01135">
    <property type="entry name" value="C1.5.6:_HAD__Beta-PGM__Phospha"/>
    <property type="match status" value="1"/>
</dbReference>
<evidence type="ECO:0000256" key="3">
    <source>
        <dbReference type="RuleBase" id="RU368077"/>
    </source>
</evidence>
<protein>
    <recommendedName>
        <fullName evidence="3">(S)-2-haloacid dehalogenase</fullName>
        <ecNumber evidence="3">3.8.1.2</ecNumber>
    </recommendedName>
    <alternativeName>
        <fullName evidence="3">2-haloalkanoic acid dehalogenase</fullName>
    </alternativeName>
    <alternativeName>
        <fullName evidence="3">Halocarboxylic acid halidohydrolase</fullName>
    </alternativeName>
    <alternativeName>
        <fullName evidence="3">L-2-haloacid dehalogenase</fullName>
    </alternativeName>
</protein>
<accession>A0A5B0VRR1</accession>
<dbReference type="NCBIfam" id="TIGR01428">
    <property type="entry name" value="HAD_type_II"/>
    <property type="match status" value="1"/>
</dbReference>